<gene>
    <name evidence="2" type="ORF">T310_4742</name>
</gene>
<evidence type="ECO:0000313" key="2">
    <source>
        <dbReference type="EMBL" id="KKA21236.1"/>
    </source>
</evidence>
<dbReference type="Gene3D" id="1.10.630.10">
    <property type="entry name" value="Cytochrome P450"/>
    <property type="match status" value="1"/>
</dbReference>
<accession>A0A0F4YTS3</accession>
<evidence type="ECO:0000313" key="3">
    <source>
        <dbReference type="Proteomes" id="UP000053958"/>
    </source>
</evidence>
<keyword evidence="1" id="KW-0472">Membrane</keyword>
<dbReference type="GeneID" id="25317089"/>
<dbReference type="SUPFAM" id="SSF48264">
    <property type="entry name" value="Cytochrome P450"/>
    <property type="match status" value="1"/>
</dbReference>
<dbReference type="InterPro" id="IPR036396">
    <property type="entry name" value="Cyt_P450_sf"/>
</dbReference>
<dbReference type="GO" id="GO:0016705">
    <property type="term" value="F:oxidoreductase activity, acting on paired donors, with incorporation or reduction of molecular oxygen"/>
    <property type="evidence" value="ECO:0007669"/>
    <property type="project" value="InterPro"/>
</dbReference>
<dbReference type="AlphaFoldDB" id="A0A0F4YTS3"/>
<dbReference type="PANTHER" id="PTHR24305:SF78">
    <property type="entry name" value="P450, PUTATIVE (EUROFUNG)-RELATED"/>
    <property type="match status" value="1"/>
</dbReference>
<keyword evidence="1" id="KW-0812">Transmembrane</keyword>
<keyword evidence="3" id="KW-1185">Reference proteome</keyword>
<sequence>MSQPAWPNVSGSLGEILPTELGRIAIISIILGHCFHLSIRNVEIDFRIWSLLGLYATLWVVLTGLYVNVCDLRLLQAVRNASLCGLFFNIGLTASITIYRLFSHRTRHFQGPFGAKLSRFYAIWLSSKSTQYHFELRKLHEIYGDFVRTGPREISIIRPAAVYAIYGPQSECRKATWYSQVSDDPNKSSVHLCRDPEQHRRRRRAWDRGFGMKGMSNMRVDYFSFSRPGEDLTLDGGAALKTYEPRIQSKIDVLIKQLKSRQNSPVDITAWSMYLAFDIMGAVGFSKDLHQLEDGAEHSAIKDLHGQMAILGLLSPVPWLLSMLGSLPGLTGSYRGFFDYCNRQIWEANKKEVPEDAFSWLLKARDEKGQSAPPTDQALNEDARVIIVAGRRVFHPEFSDTTAITLANAIFYLVAHPSVYQRLQKIVDGLFPEGDEAFDYEKVKNIPYLDAIINETLRLKPVIPSGQPRLTPPGGLQVDEVWIPGDTIVAIPQWTIFRDERYFIRATEFLPERWL</sequence>
<feature type="transmembrane region" description="Helical" evidence="1">
    <location>
        <begin position="80"/>
        <end position="102"/>
    </location>
</feature>
<comment type="caution">
    <text evidence="2">The sequence shown here is derived from an EMBL/GenBank/DDBJ whole genome shotgun (WGS) entry which is preliminary data.</text>
</comment>
<dbReference type="InterPro" id="IPR002401">
    <property type="entry name" value="Cyt_P450_E_grp-I"/>
</dbReference>
<dbReference type="PANTHER" id="PTHR24305">
    <property type="entry name" value="CYTOCHROME P450"/>
    <property type="match status" value="1"/>
</dbReference>
<reference evidence="2 3" key="1">
    <citation type="submission" date="2015-04" db="EMBL/GenBank/DDBJ databases">
        <authorList>
            <person name="Heijne W.H."/>
            <person name="Fedorova N.D."/>
            <person name="Nierman W.C."/>
            <person name="Vollebregt A.W."/>
            <person name="Zhao Z."/>
            <person name="Wu L."/>
            <person name="Kumar M."/>
            <person name="Stam H."/>
            <person name="van den Berg M.A."/>
            <person name="Pel H.J."/>
        </authorList>
    </citation>
    <scope>NUCLEOTIDE SEQUENCE [LARGE SCALE GENOMIC DNA]</scope>
    <source>
        <strain evidence="2 3">CBS 393.64</strain>
    </source>
</reference>
<dbReference type="GO" id="GO:0005506">
    <property type="term" value="F:iron ion binding"/>
    <property type="evidence" value="ECO:0007669"/>
    <property type="project" value="InterPro"/>
</dbReference>
<dbReference type="InterPro" id="IPR050121">
    <property type="entry name" value="Cytochrome_P450_monoxygenase"/>
</dbReference>
<organism evidence="2 3">
    <name type="scientific">Rasamsonia emersonii (strain ATCC 16479 / CBS 393.64 / IMI 116815)</name>
    <dbReference type="NCBI Taxonomy" id="1408163"/>
    <lineage>
        <taxon>Eukaryota</taxon>
        <taxon>Fungi</taxon>
        <taxon>Dikarya</taxon>
        <taxon>Ascomycota</taxon>
        <taxon>Pezizomycotina</taxon>
        <taxon>Eurotiomycetes</taxon>
        <taxon>Eurotiomycetidae</taxon>
        <taxon>Eurotiales</taxon>
        <taxon>Trichocomaceae</taxon>
        <taxon>Rasamsonia</taxon>
    </lineage>
</organism>
<dbReference type="GO" id="GO:0020037">
    <property type="term" value="F:heme binding"/>
    <property type="evidence" value="ECO:0007669"/>
    <property type="project" value="InterPro"/>
</dbReference>
<dbReference type="EMBL" id="LASV01000193">
    <property type="protein sequence ID" value="KKA21236.1"/>
    <property type="molecule type" value="Genomic_DNA"/>
</dbReference>
<dbReference type="RefSeq" id="XP_013327848.1">
    <property type="nucleotide sequence ID" value="XM_013472394.1"/>
</dbReference>
<feature type="transmembrane region" description="Helical" evidence="1">
    <location>
        <begin position="46"/>
        <end position="68"/>
    </location>
</feature>
<evidence type="ECO:0008006" key="4">
    <source>
        <dbReference type="Google" id="ProtNLM"/>
    </source>
</evidence>
<protein>
    <recommendedName>
        <fullName evidence="4">Cytochrome P450</fullName>
    </recommendedName>
</protein>
<evidence type="ECO:0000256" key="1">
    <source>
        <dbReference type="SAM" id="Phobius"/>
    </source>
</evidence>
<dbReference type="Pfam" id="PF00067">
    <property type="entry name" value="p450"/>
    <property type="match status" value="1"/>
</dbReference>
<dbReference type="STRING" id="1408163.A0A0F4YTS3"/>
<keyword evidence="1" id="KW-1133">Transmembrane helix</keyword>
<dbReference type="GO" id="GO:0004497">
    <property type="term" value="F:monooxygenase activity"/>
    <property type="evidence" value="ECO:0007669"/>
    <property type="project" value="InterPro"/>
</dbReference>
<dbReference type="CDD" id="cd11061">
    <property type="entry name" value="CYP67-like"/>
    <property type="match status" value="1"/>
</dbReference>
<dbReference type="OrthoDB" id="6692864at2759"/>
<dbReference type="InterPro" id="IPR001128">
    <property type="entry name" value="Cyt_P450"/>
</dbReference>
<dbReference type="PRINTS" id="PR00463">
    <property type="entry name" value="EP450I"/>
</dbReference>
<proteinExistence type="predicted"/>
<name>A0A0F4YTS3_RASE3</name>
<dbReference type="Proteomes" id="UP000053958">
    <property type="component" value="Unassembled WGS sequence"/>
</dbReference>